<reference evidence="3 4" key="1">
    <citation type="journal article" date="2019" name="Nat. Ecol. Evol.">
        <title>Megaphylogeny resolves global patterns of mushroom evolution.</title>
        <authorList>
            <person name="Varga T."/>
            <person name="Krizsan K."/>
            <person name="Foldi C."/>
            <person name="Dima B."/>
            <person name="Sanchez-Garcia M."/>
            <person name="Sanchez-Ramirez S."/>
            <person name="Szollosi G.J."/>
            <person name="Szarkandi J.G."/>
            <person name="Papp V."/>
            <person name="Albert L."/>
            <person name="Andreopoulos W."/>
            <person name="Angelini C."/>
            <person name="Antonin V."/>
            <person name="Barry K.W."/>
            <person name="Bougher N.L."/>
            <person name="Buchanan P."/>
            <person name="Buyck B."/>
            <person name="Bense V."/>
            <person name="Catcheside P."/>
            <person name="Chovatia M."/>
            <person name="Cooper J."/>
            <person name="Damon W."/>
            <person name="Desjardin D."/>
            <person name="Finy P."/>
            <person name="Geml J."/>
            <person name="Haridas S."/>
            <person name="Hughes K."/>
            <person name="Justo A."/>
            <person name="Karasinski D."/>
            <person name="Kautmanova I."/>
            <person name="Kiss B."/>
            <person name="Kocsube S."/>
            <person name="Kotiranta H."/>
            <person name="LaButti K.M."/>
            <person name="Lechner B.E."/>
            <person name="Liimatainen K."/>
            <person name="Lipzen A."/>
            <person name="Lukacs Z."/>
            <person name="Mihaltcheva S."/>
            <person name="Morgado L.N."/>
            <person name="Niskanen T."/>
            <person name="Noordeloos M.E."/>
            <person name="Ohm R.A."/>
            <person name="Ortiz-Santana B."/>
            <person name="Ovrebo C."/>
            <person name="Racz N."/>
            <person name="Riley R."/>
            <person name="Savchenko A."/>
            <person name="Shiryaev A."/>
            <person name="Soop K."/>
            <person name="Spirin V."/>
            <person name="Szebenyi C."/>
            <person name="Tomsovsky M."/>
            <person name="Tulloss R.E."/>
            <person name="Uehling J."/>
            <person name="Grigoriev I.V."/>
            <person name="Vagvolgyi C."/>
            <person name="Papp T."/>
            <person name="Martin F.M."/>
            <person name="Miettinen O."/>
            <person name="Hibbett D.S."/>
            <person name="Nagy L.G."/>
        </authorList>
    </citation>
    <scope>NUCLEOTIDE SEQUENCE [LARGE SCALE GENOMIC DNA]</scope>
    <source>
        <strain evidence="3 4">CBS 309.79</strain>
    </source>
</reference>
<feature type="compositionally biased region" description="Basic and acidic residues" evidence="1">
    <location>
        <begin position="76"/>
        <end position="90"/>
    </location>
</feature>
<evidence type="ECO:0000259" key="2">
    <source>
        <dbReference type="Pfam" id="PF25534"/>
    </source>
</evidence>
<feature type="region of interest" description="Disordered" evidence="1">
    <location>
        <begin position="71"/>
        <end position="92"/>
    </location>
</feature>
<keyword evidence="4" id="KW-1185">Reference proteome</keyword>
<dbReference type="AlphaFoldDB" id="A0A5C3Q7Z6"/>
<dbReference type="OrthoDB" id="3364132at2759"/>
<evidence type="ECO:0000313" key="3">
    <source>
        <dbReference type="EMBL" id="TFK98214.1"/>
    </source>
</evidence>
<dbReference type="Pfam" id="PF25534">
    <property type="entry name" value="DUF7918"/>
    <property type="match status" value="1"/>
</dbReference>
<accession>A0A5C3Q7Z6</accession>
<sequence length="276" mass="31034">MSIPIIDNFSAWINVDGHRVDAYQIVSSGTEPQTITCWIPSQAGKEFSVHWADDERRYTSTGRILIDGQRAGGRTIDGKNEKPRAKKEQSRGYITMSTTTKRPYVFSQLMLADSDAPNLDSHPEKIGSIVLNIYRSKYRPHREPRQFHTAWSADLPVDERAKKASVHRAACGEPTSFKRPRKTMGRHLDLHARVATFMFKYTSLEVLRAQGIAPPSVHPRQTSNSTSTVKPEPGLPPLDSSDVLDLTQDFDVKKEFEGPIVVPTGWHRSVIDLTLD</sequence>
<evidence type="ECO:0000313" key="4">
    <source>
        <dbReference type="Proteomes" id="UP000305067"/>
    </source>
</evidence>
<dbReference type="PANTHER" id="PTHR36223">
    <property type="entry name" value="BETA-LACTAMASE-TYPE TRANSPEPTIDASE FOLD DOMAIN CONTAINING PROTEIN"/>
    <property type="match status" value="1"/>
</dbReference>
<name>A0A5C3Q7Z6_9AGAR</name>
<organism evidence="3 4">
    <name type="scientific">Pterulicium gracile</name>
    <dbReference type="NCBI Taxonomy" id="1884261"/>
    <lineage>
        <taxon>Eukaryota</taxon>
        <taxon>Fungi</taxon>
        <taxon>Dikarya</taxon>
        <taxon>Basidiomycota</taxon>
        <taxon>Agaricomycotina</taxon>
        <taxon>Agaricomycetes</taxon>
        <taxon>Agaricomycetidae</taxon>
        <taxon>Agaricales</taxon>
        <taxon>Pleurotineae</taxon>
        <taxon>Pterulaceae</taxon>
        <taxon>Pterulicium</taxon>
    </lineage>
</organism>
<feature type="domain" description="DUF7918" evidence="2">
    <location>
        <begin position="13"/>
        <end position="215"/>
    </location>
</feature>
<protein>
    <recommendedName>
        <fullName evidence="2">DUF7918 domain-containing protein</fullName>
    </recommendedName>
</protein>
<dbReference type="Proteomes" id="UP000305067">
    <property type="component" value="Unassembled WGS sequence"/>
</dbReference>
<dbReference type="STRING" id="1884261.A0A5C3Q7Z6"/>
<dbReference type="PANTHER" id="PTHR36223:SF1">
    <property type="entry name" value="TRANSCRIPTION ELONGATION FACTOR EAF N-TERMINAL DOMAIN-CONTAINING PROTEIN"/>
    <property type="match status" value="1"/>
</dbReference>
<gene>
    <name evidence="3" type="ORF">BDV98DRAFT_573254</name>
</gene>
<feature type="region of interest" description="Disordered" evidence="1">
    <location>
        <begin position="214"/>
        <end position="242"/>
    </location>
</feature>
<feature type="compositionally biased region" description="Polar residues" evidence="1">
    <location>
        <begin position="219"/>
        <end position="229"/>
    </location>
</feature>
<dbReference type="EMBL" id="ML178841">
    <property type="protein sequence ID" value="TFK98214.1"/>
    <property type="molecule type" value="Genomic_DNA"/>
</dbReference>
<proteinExistence type="predicted"/>
<evidence type="ECO:0000256" key="1">
    <source>
        <dbReference type="SAM" id="MobiDB-lite"/>
    </source>
</evidence>
<dbReference type="InterPro" id="IPR057678">
    <property type="entry name" value="DUF7918"/>
</dbReference>